<gene>
    <name evidence="2" type="ORF">RGI145_08080</name>
    <name evidence="3" type="ORF">RQ831_09480</name>
</gene>
<protein>
    <submittedName>
        <fullName evidence="3">YidB family protein</fullName>
    </submittedName>
</protein>
<dbReference type="KEGG" id="rgi:RGI145_08080"/>
<feature type="compositionally biased region" description="Polar residues" evidence="1">
    <location>
        <begin position="148"/>
        <end position="162"/>
    </location>
</feature>
<proteinExistence type="predicted"/>
<evidence type="ECO:0000313" key="5">
    <source>
        <dbReference type="Proteomes" id="UP001258945"/>
    </source>
</evidence>
<feature type="region of interest" description="Disordered" evidence="1">
    <location>
        <begin position="140"/>
        <end position="165"/>
    </location>
</feature>
<dbReference type="InterPro" id="IPR027405">
    <property type="entry name" value="YidB-like"/>
</dbReference>
<dbReference type="RefSeq" id="WP_075797957.1">
    <property type="nucleotide sequence ID" value="NZ_CP015583.1"/>
</dbReference>
<organism evidence="2 4">
    <name type="scientific">Roseomonas gilardii</name>
    <dbReference type="NCBI Taxonomy" id="257708"/>
    <lineage>
        <taxon>Bacteria</taxon>
        <taxon>Pseudomonadati</taxon>
        <taxon>Pseudomonadota</taxon>
        <taxon>Alphaproteobacteria</taxon>
        <taxon>Acetobacterales</taxon>
        <taxon>Roseomonadaceae</taxon>
        <taxon>Roseomonas</taxon>
    </lineage>
</organism>
<dbReference type="SUPFAM" id="SSF140804">
    <property type="entry name" value="YidB-like"/>
    <property type="match status" value="1"/>
</dbReference>
<dbReference type="InterPro" id="IPR045372">
    <property type="entry name" value="YidB"/>
</dbReference>
<dbReference type="EMBL" id="CP015583">
    <property type="protein sequence ID" value="APT57059.1"/>
    <property type="molecule type" value="Genomic_DNA"/>
</dbReference>
<dbReference type="Proteomes" id="UP000185494">
    <property type="component" value="Chromosome 1"/>
</dbReference>
<reference evidence="2 4" key="1">
    <citation type="submission" date="2016-05" db="EMBL/GenBank/DDBJ databases">
        <title>Complete Genome and Methylome Analysis of Psychrotrophic Bacterial Isolates from Antarctic Lake Untersee.</title>
        <authorList>
            <person name="Fomenkov A."/>
            <person name="Akimov V.N."/>
            <person name="Vasilyeva L.V."/>
            <person name="Andersen D."/>
            <person name="Vincze T."/>
            <person name="Roberts R.J."/>
        </authorList>
    </citation>
    <scope>NUCLEOTIDE SEQUENCE [LARGE SCALE GENOMIC DNA]</scope>
    <source>
        <strain evidence="2 4">U14-5</strain>
    </source>
</reference>
<keyword evidence="5" id="KW-1185">Reference proteome</keyword>
<evidence type="ECO:0000313" key="4">
    <source>
        <dbReference type="Proteomes" id="UP000185494"/>
    </source>
</evidence>
<evidence type="ECO:0000313" key="3">
    <source>
        <dbReference type="EMBL" id="MDT8331284.1"/>
    </source>
</evidence>
<dbReference type="Gene3D" id="1.10.10.690">
    <property type="entry name" value="YidB-like"/>
    <property type="match status" value="1"/>
</dbReference>
<dbReference type="Pfam" id="PF20159">
    <property type="entry name" value="YidB"/>
    <property type="match status" value="1"/>
</dbReference>
<sequence>MSGTTPSDTPAGGAGISQIHEIMSSLMGGRTDSAGVQDLVDRLRQGGMHSQVESWVGTGENQPADGSSIERAFGSSTIDNVASRFGMTHQQLVSLLVMALPMILNYLTPKGSVPTSEAEMPQGGLQGGLGSIFSSILGGLGGGSTSSHPQSGPQGTAGQGSSAGDIVGGLLRSVLGGQRGG</sequence>
<accession>A0A1L7AEH5</accession>
<dbReference type="Proteomes" id="UP001258945">
    <property type="component" value="Unassembled WGS sequence"/>
</dbReference>
<dbReference type="EMBL" id="JAVVDO010000012">
    <property type="protein sequence ID" value="MDT8331284.1"/>
    <property type="molecule type" value="Genomic_DNA"/>
</dbReference>
<evidence type="ECO:0000313" key="2">
    <source>
        <dbReference type="EMBL" id="APT57059.1"/>
    </source>
</evidence>
<dbReference type="AlphaFoldDB" id="A0A1L7AEH5"/>
<name>A0A1L7AEH5_9PROT</name>
<reference evidence="3" key="3">
    <citation type="submission" date="2023-09" db="EMBL/GenBank/DDBJ databases">
        <authorList>
            <person name="Schober I."/>
            <person name="Bunk B."/>
        </authorList>
    </citation>
    <scope>NUCLEOTIDE SEQUENCE</scope>
    <source>
        <strain evidence="3">DSM 103800</strain>
    </source>
</reference>
<reference evidence="3 5" key="2">
    <citation type="journal article" date="2019" name="Microb. Pathog.">
        <title>Comparison of VITEK 2, MALDI-TOF MS, 16S rRNA gene sequencing, and whole-genome sequencing for identification of Roseomonas mucosa.</title>
        <authorList>
            <person name="Rudolph W.W."/>
            <person name="Gunzer F."/>
            <person name="Trauth M."/>
            <person name="Bunk B."/>
            <person name="Bigge R."/>
            <person name="Schrottner P."/>
        </authorList>
    </citation>
    <scope>NUCLEOTIDE SEQUENCE [LARGE SCALE GENOMIC DNA]</scope>
    <source>
        <strain evidence="3 5">DSM 103800</strain>
    </source>
</reference>
<evidence type="ECO:0000256" key="1">
    <source>
        <dbReference type="SAM" id="MobiDB-lite"/>
    </source>
</evidence>